<dbReference type="RefSeq" id="WP_301063896.1">
    <property type="nucleotide sequence ID" value="NZ_CP118709.1"/>
</dbReference>
<dbReference type="AlphaFoldDB" id="A0AAX3U219"/>
<evidence type="ECO:0000259" key="1">
    <source>
        <dbReference type="Pfam" id="PF06114"/>
    </source>
</evidence>
<reference evidence="2" key="1">
    <citation type="submission" date="2022-02" db="EMBL/GenBank/DDBJ databases">
        <title>Emergence and expansion in Europe of a Vibrio aestuarianus clonal complex pathogenic for oysters.</title>
        <authorList>
            <person name="Mesnil A."/>
            <person name="Travers M.-A."/>
        </authorList>
    </citation>
    <scope>NUCLEOTIDE SEQUENCE</scope>
    <source>
        <strain evidence="2">U29</strain>
    </source>
</reference>
<dbReference type="SUPFAM" id="SSF55486">
    <property type="entry name" value="Metalloproteases ('zincins'), catalytic domain"/>
    <property type="match status" value="1"/>
</dbReference>
<dbReference type="PANTHER" id="PTHR43236:SF1">
    <property type="entry name" value="BLL7220 PROTEIN"/>
    <property type="match status" value="1"/>
</dbReference>
<gene>
    <name evidence="2" type="ORF">PYE51_07690</name>
</gene>
<name>A0AAX3U219_9VIBR</name>
<dbReference type="EMBL" id="CP118709">
    <property type="protein sequence ID" value="WGK80554.1"/>
    <property type="molecule type" value="Genomic_DNA"/>
</dbReference>
<organism evidence="2 3">
    <name type="scientific">Vibrio aestuarianus</name>
    <dbReference type="NCBI Taxonomy" id="28171"/>
    <lineage>
        <taxon>Bacteria</taxon>
        <taxon>Pseudomonadati</taxon>
        <taxon>Pseudomonadota</taxon>
        <taxon>Gammaproteobacteria</taxon>
        <taxon>Vibrionales</taxon>
        <taxon>Vibrionaceae</taxon>
        <taxon>Vibrio</taxon>
    </lineage>
</organism>
<accession>A0AAX3U219</accession>
<evidence type="ECO:0000313" key="3">
    <source>
        <dbReference type="Proteomes" id="UP001239257"/>
    </source>
</evidence>
<evidence type="ECO:0000313" key="2">
    <source>
        <dbReference type="EMBL" id="WGK80554.1"/>
    </source>
</evidence>
<feature type="domain" description="IrrE N-terminal-like" evidence="1">
    <location>
        <begin position="92"/>
        <end position="180"/>
    </location>
</feature>
<protein>
    <submittedName>
        <fullName evidence="2">ImmA/IrrE family metallo-endopeptidase</fullName>
    </submittedName>
</protein>
<dbReference type="InterPro" id="IPR010359">
    <property type="entry name" value="IrrE_HExxH"/>
</dbReference>
<proteinExistence type="predicted"/>
<dbReference type="Pfam" id="PF06114">
    <property type="entry name" value="Peptidase_M78"/>
    <property type="match status" value="1"/>
</dbReference>
<sequence length="191" mass="21965">MHQKSRKLCNKVPKQSTYEIRAIAHQVRDKLVHHKRFGKIVLPIAELLDFLRDKGEIEFVLVEDHELKSEYAVSLPNGDNTTHKPIIKCRESVYHAALDGSPRDKFTLAHELGHVLLHRNTNPAFARAQTPSNHHYTEDAEWQANTFASELLVDSRQLEGVYSPRDIEQKFGISFESAGYVHNRYKQEGIL</sequence>
<dbReference type="PANTHER" id="PTHR43236">
    <property type="entry name" value="ANTITOXIN HIGA1"/>
    <property type="match status" value="1"/>
</dbReference>
<dbReference type="Gene3D" id="1.10.10.2910">
    <property type="match status" value="1"/>
</dbReference>
<dbReference type="Proteomes" id="UP001239257">
    <property type="component" value="Chromosome 1"/>
</dbReference>
<dbReference type="InterPro" id="IPR052345">
    <property type="entry name" value="Rad_response_metalloprotease"/>
</dbReference>